<organism evidence="2 3">
    <name type="scientific">Morella rubra</name>
    <name type="common">Chinese bayberry</name>
    <dbReference type="NCBI Taxonomy" id="262757"/>
    <lineage>
        <taxon>Eukaryota</taxon>
        <taxon>Viridiplantae</taxon>
        <taxon>Streptophyta</taxon>
        <taxon>Embryophyta</taxon>
        <taxon>Tracheophyta</taxon>
        <taxon>Spermatophyta</taxon>
        <taxon>Magnoliopsida</taxon>
        <taxon>eudicotyledons</taxon>
        <taxon>Gunneridae</taxon>
        <taxon>Pentapetalae</taxon>
        <taxon>rosids</taxon>
        <taxon>fabids</taxon>
        <taxon>Fagales</taxon>
        <taxon>Myricaceae</taxon>
        <taxon>Morella</taxon>
    </lineage>
</organism>
<keyword evidence="3" id="KW-1185">Reference proteome</keyword>
<protein>
    <submittedName>
        <fullName evidence="2">Uncharacterized protein</fullName>
    </submittedName>
</protein>
<accession>A0A6A1WT47</accession>
<evidence type="ECO:0000313" key="3">
    <source>
        <dbReference type="Proteomes" id="UP000516437"/>
    </source>
</evidence>
<gene>
    <name evidence="2" type="ORF">CJ030_MR4G013733</name>
</gene>
<name>A0A6A1WT47_9ROSI</name>
<dbReference type="OrthoDB" id="1921870at2759"/>
<sequence length="179" mass="20561">MDENFLQLLLDSCMRSYSASESIPSPTPSTPSPRANEAMSQGTPACPSSYALTSASKRRRGRTRGSVWRRVLGPFQVRKLSVHIPKEECRGVSSTSATLSMKIGILVQGLIPIPINKWADVPTEVKEYIMDRVLDHFDLDYTHQEDVRMVIEMIMMARRMHYNRMHAYFKKFLVKRRHC</sequence>
<dbReference type="AlphaFoldDB" id="A0A6A1WT47"/>
<evidence type="ECO:0000313" key="2">
    <source>
        <dbReference type="EMBL" id="KAB1228131.1"/>
    </source>
</evidence>
<comment type="caution">
    <text evidence="2">The sequence shown here is derived from an EMBL/GenBank/DDBJ whole genome shotgun (WGS) entry which is preliminary data.</text>
</comment>
<dbReference type="Proteomes" id="UP000516437">
    <property type="component" value="Unassembled WGS sequence"/>
</dbReference>
<reference evidence="2 3" key="1">
    <citation type="journal article" date="2019" name="Plant Biotechnol. J.">
        <title>The red bayberry genome and genetic basis of sex determination.</title>
        <authorList>
            <person name="Jia H.M."/>
            <person name="Jia H.J."/>
            <person name="Cai Q.L."/>
            <person name="Wang Y."/>
            <person name="Zhao H.B."/>
            <person name="Yang W.F."/>
            <person name="Wang G.Y."/>
            <person name="Li Y.H."/>
            <person name="Zhan D.L."/>
            <person name="Shen Y.T."/>
            <person name="Niu Q.F."/>
            <person name="Chang L."/>
            <person name="Qiu J."/>
            <person name="Zhao L."/>
            <person name="Xie H.B."/>
            <person name="Fu W.Y."/>
            <person name="Jin J."/>
            <person name="Li X.W."/>
            <person name="Jiao Y."/>
            <person name="Zhou C.C."/>
            <person name="Tu T."/>
            <person name="Chai C.Y."/>
            <person name="Gao J.L."/>
            <person name="Fan L.J."/>
            <person name="van de Weg E."/>
            <person name="Wang J.Y."/>
            <person name="Gao Z.S."/>
        </authorList>
    </citation>
    <scope>NUCLEOTIDE SEQUENCE [LARGE SCALE GENOMIC DNA]</scope>
    <source>
        <tissue evidence="2">Leaves</tissue>
    </source>
</reference>
<dbReference type="EMBL" id="RXIC02000012">
    <property type="protein sequence ID" value="KAB1228131.1"/>
    <property type="molecule type" value="Genomic_DNA"/>
</dbReference>
<evidence type="ECO:0000256" key="1">
    <source>
        <dbReference type="SAM" id="MobiDB-lite"/>
    </source>
</evidence>
<proteinExistence type="predicted"/>
<feature type="region of interest" description="Disordered" evidence="1">
    <location>
        <begin position="19"/>
        <end position="63"/>
    </location>
</feature>